<dbReference type="AlphaFoldDB" id="A0A7V4TY32"/>
<accession>A0A7V4TY32</accession>
<dbReference type="Gene3D" id="3.40.1440.10">
    <property type="entry name" value="GIY-YIG endonuclease"/>
    <property type="match status" value="1"/>
</dbReference>
<organism evidence="3">
    <name type="scientific">Caldithrix abyssi</name>
    <dbReference type="NCBI Taxonomy" id="187145"/>
    <lineage>
        <taxon>Bacteria</taxon>
        <taxon>Pseudomonadati</taxon>
        <taxon>Calditrichota</taxon>
        <taxon>Calditrichia</taxon>
        <taxon>Calditrichales</taxon>
        <taxon>Calditrichaceae</taxon>
        <taxon>Caldithrix</taxon>
    </lineage>
</organism>
<reference evidence="3" key="1">
    <citation type="journal article" date="2020" name="mSystems">
        <title>Genome- and Community-Level Interaction Insights into Carbon Utilization and Element Cycling Functions of Hydrothermarchaeota in Hydrothermal Sediment.</title>
        <authorList>
            <person name="Zhou Z."/>
            <person name="Liu Y."/>
            <person name="Xu W."/>
            <person name="Pan J."/>
            <person name="Luo Z.H."/>
            <person name="Li M."/>
        </authorList>
    </citation>
    <scope>NUCLEOTIDE SEQUENCE [LARGE SCALE GENOMIC DNA]</scope>
    <source>
        <strain evidence="3">HyVt-577</strain>
    </source>
</reference>
<name>A0A7V4TY32_CALAY</name>
<dbReference type="EMBL" id="DRQG01000022">
    <property type="protein sequence ID" value="HGY54546.1"/>
    <property type="molecule type" value="Genomic_DNA"/>
</dbReference>
<sequence length="99" mass="12428">MYKEKFYFVYIMTNWNDKVMYVGMTNNIVRRVYEHKNKLIDGFTKKYNIIKLVYYETFQDVRLAIEREKQIKKWRREKKNNLVNTLNPEWRDLSEDFED</sequence>
<evidence type="ECO:0000256" key="1">
    <source>
        <dbReference type="ARBA" id="ARBA00007435"/>
    </source>
</evidence>
<gene>
    <name evidence="3" type="ORF">ENK44_02480</name>
</gene>
<dbReference type="InterPro" id="IPR035901">
    <property type="entry name" value="GIY-YIG_endonuc_sf"/>
</dbReference>
<evidence type="ECO:0000259" key="2">
    <source>
        <dbReference type="PROSITE" id="PS50164"/>
    </source>
</evidence>
<proteinExistence type="inferred from homology"/>
<comment type="caution">
    <text evidence="3">The sequence shown here is derived from an EMBL/GenBank/DDBJ whole genome shotgun (WGS) entry which is preliminary data.</text>
</comment>
<dbReference type="CDD" id="cd10448">
    <property type="entry name" value="GIY-YIG_unchar_3"/>
    <property type="match status" value="1"/>
</dbReference>
<dbReference type="InterPro" id="IPR000305">
    <property type="entry name" value="GIY-YIG_endonuc"/>
</dbReference>
<dbReference type="SMART" id="SM00465">
    <property type="entry name" value="GIYc"/>
    <property type="match status" value="1"/>
</dbReference>
<evidence type="ECO:0000313" key="3">
    <source>
        <dbReference type="EMBL" id="HGY54546.1"/>
    </source>
</evidence>
<dbReference type="PANTHER" id="PTHR34477:SF5">
    <property type="entry name" value="BSL5627 PROTEIN"/>
    <property type="match status" value="1"/>
</dbReference>
<dbReference type="Pfam" id="PF01541">
    <property type="entry name" value="GIY-YIG"/>
    <property type="match status" value="1"/>
</dbReference>
<comment type="similarity">
    <text evidence="1">Belongs to the UPF0213 family.</text>
</comment>
<dbReference type="PANTHER" id="PTHR34477">
    <property type="entry name" value="UPF0213 PROTEIN YHBQ"/>
    <property type="match status" value="1"/>
</dbReference>
<dbReference type="PROSITE" id="PS50164">
    <property type="entry name" value="GIY_YIG"/>
    <property type="match status" value="1"/>
</dbReference>
<dbReference type="SUPFAM" id="SSF82771">
    <property type="entry name" value="GIY-YIG endonuclease"/>
    <property type="match status" value="1"/>
</dbReference>
<protein>
    <submittedName>
        <fullName evidence="3">GIY-YIG nuclease family protein</fullName>
    </submittedName>
</protein>
<dbReference type="InterPro" id="IPR050190">
    <property type="entry name" value="UPF0213_domain"/>
</dbReference>
<feature type="domain" description="GIY-YIG" evidence="2">
    <location>
        <begin position="5"/>
        <end position="81"/>
    </location>
</feature>
<dbReference type="Proteomes" id="UP000885779">
    <property type="component" value="Unassembled WGS sequence"/>
</dbReference>